<protein>
    <recommendedName>
        <fullName evidence="9">C2H2-type domain-containing protein</fullName>
    </recommendedName>
</protein>
<evidence type="ECO:0000256" key="5">
    <source>
        <dbReference type="ARBA" id="ARBA00022771"/>
    </source>
</evidence>
<dbReference type="FunFam" id="3.30.160.60:FF:000041">
    <property type="entry name" value="Zinc finger protein ZIC 1"/>
    <property type="match status" value="1"/>
</dbReference>
<reference evidence="10" key="1">
    <citation type="submission" date="2025-08" db="UniProtKB">
        <authorList>
            <consortium name="Ensembl"/>
        </authorList>
    </citation>
    <scope>IDENTIFICATION</scope>
</reference>
<evidence type="ECO:0000313" key="11">
    <source>
        <dbReference type="Proteomes" id="UP000694425"/>
    </source>
</evidence>
<sequence length="123" mass="13424">LAAGTGFQDPKGGEKPFKCEFDGCDRKFANSSDRKKHSHVHTSDKPYYCKIRGCDKSYTHPSSLRKHMKIHCKSPPPSPGALGYSSVGTPVGAPLSPVLDSTRSRSIACNTSINLRGYWLIIS</sequence>
<dbReference type="AlphaFoldDB" id="A0A8C7BEF9"/>
<dbReference type="PROSITE" id="PS50157">
    <property type="entry name" value="ZINC_FINGER_C2H2_2"/>
    <property type="match status" value="2"/>
</dbReference>
<dbReference type="SMART" id="SM00355">
    <property type="entry name" value="ZnF_C2H2"/>
    <property type="match status" value="2"/>
</dbReference>
<dbReference type="PROSITE" id="PS00028">
    <property type="entry name" value="ZINC_FINGER_C2H2_1"/>
    <property type="match status" value="2"/>
</dbReference>
<dbReference type="InterPro" id="IPR036236">
    <property type="entry name" value="Znf_C2H2_sf"/>
</dbReference>
<accession>A0A8C7BEF9</accession>
<feature type="domain" description="C2H2-type" evidence="9">
    <location>
        <begin position="47"/>
        <end position="76"/>
    </location>
</feature>
<evidence type="ECO:0000313" key="10">
    <source>
        <dbReference type="Ensembl" id="ENSNVIP00000022907.1"/>
    </source>
</evidence>
<evidence type="ECO:0000256" key="8">
    <source>
        <dbReference type="PROSITE-ProRule" id="PRU00042"/>
    </source>
</evidence>
<evidence type="ECO:0000256" key="4">
    <source>
        <dbReference type="ARBA" id="ARBA00022737"/>
    </source>
</evidence>
<organism evidence="10 11">
    <name type="scientific">Neovison vison</name>
    <name type="common">American mink</name>
    <name type="synonym">Mustela vison</name>
    <dbReference type="NCBI Taxonomy" id="452646"/>
    <lineage>
        <taxon>Eukaryota</taxon>
        <taxon>Metazoa</taxon>
        <taxon>Chordata</taxon>
        <taxon>Craniata</taxon>
        <taxon>Vertebrata</taxon>
        <taxon>Euteleostomi</taxon>
        <taxon>Mammalia</taxon>
        <taxon>Eutheria</taxon>
        <taxon>Laurasiatheria</taxon>
        <taxon>Carnivora</taxon>
        <taxon>Caniformia</taxon>
        <taxon>Musteloidea</taxon>
        <taxon>Mustelidae</taxon>
        <taxon>Mustelinae</taxon>
        <taxon>Neogale</taxon>
    </lineage>
</organism>
<dbReference type="Ensembl" id="ENSNVIT00000026647.1">
    <property type="protein sequence ID" value="ENSNVIP00000022907.1"/>
    <property type="gene ID" value="ENSNVIG00000017865.1"/>
</dbReference>
<dbReference type="Proteomes" id="UP000694425">
    <property type="component" value="Unplaced"/>
</dbReference>
<dbReference type="GO" id="GO:0008270">
    <property type="term" value="F:zinc ion binding"/>
    <property type="evidence" value="ECO:0007669"/>
    <property type="project" value="UniProtKB-KW"/>
</dbReference>
<dbReference type="GO" id="GO:0000981">
    <property type="term" value="F:DNA-binding transcription factor activity, RNA polymerase II-specific"/>
    <property type="evidence" value="ECO:0007669"/>
    <property type="project" value="TreeGrafter"/>
</dbReference>
<keyword evidence="11" id="KW-1185">Reference proteome</keyword>
<keyword evidence="7" id="KW-0539">Nucleus</keyword>
<dbReference type="GO" id="GO:0005634">
    <property type="term" value="C:nucleus"/>
    <property type="evidence" value="ECO:0007669"/>
    <property type="project" value="UniProtKB-SubCell"/>
</dbReference>
<evidence type="ECO:0000256" key="6">
    <source>
        <dbReference type="ARBA" id="ARBA00022833"/>
    </source>
</evidence>
<dbReference type="PANTHER" id="PTHR45718:SF4">
    <property type="entry name" value="TRANSCRIPTIONAL ACTIVATOR CUBITUS INTERRUPTUS"/>
    <property type="match status" value="1"/>
</dbReference>
<evidence type="ECO:0000259" key="9">
    <source>
        <dbReference type="PROSITE" id="PS50157"/>
    </source>
</evidence>
<comment type="subcellular location">
    <subcellularLocation>
        <location evidence="1">Nucleus</location>
    </subcellularLocation>
</comment>
<dbReference type="PANTHER" id="PTHR45718">
    <property type="entry name" value="TRANSCRIPTIONAL ACTIVATOR CUBITUS INTERRUPTUS"/>
    <property type="match status" value="1"/>
</dbReference>
<reference evidence="10" key="2">
    <citation type="submission" date="2025-09" db="UniProtKB">
        <authorList>
            <consortium name="Ensembl"/>
        </authorList>
    </citation>
    <scope>IDENTIFICATION</scope>
</reference>
<name>A0A8C7BEF9_NEOVI</name>
<proteinExistence type="inferred from homology"/>
<dbReference type="GO" id="GO:0000978">
    <property type="term" value="F:RNA polymerase II cis-regulatory region sequence-specific DNA binding"/>
    <property type="evidence" value="ECO:0007669"/>
    <property type="project" value="TreeGrafter"/>
</dbReference>
<dbReference type="GeneTree" id="ENSGT00940000154200"/>
<dbReference type="Pfam" id="PF00096">
    <property type="entry name" value="zf-C2H2"/>
    <property type="match status" value="1"/>
</dbReference>
<evidence type="ECO:0000256" key="1">
    <source>
        <dbReference type="ARBA" id="ARBA00004123"/>
    </source>
</evidence>
<keyword evidence="4" id="KW-0677">Repeat</keyword>
<dbReference type="Gene3D" id="3.30.160.60">
    <property type="entry name" value="Classic Zinc Finger"/>
    <property type="match status" value="2"/>
</dbReference>
<dbReference type="InterPro" id="IPR043359">
    <property type="entry name" value="GLI-like"/>
</dbReference>
<keyword evidence="6" id="KW-0862">Zinc</keyword>
<evidence type="ECO:0000256" key="3">
    <source>
        <dbReference type="ARBA" id="ARBA00022723"/>
    </source>
</evidence>
<feature type="domain" description="C2H2-type" evidence="9">
    <location>
        <begin position="17"/>
        <end position="46"/>
    </location>
</feature>
<keyword evidence="5 8" id="KW-0863">Zinc-finger</keyword>
<dbReference type="InterPro" id="IPR013087">
    <property type="entry name" value="Znf_C2H2_type"/>
</dbReference>
<dbReference type="FunFam" id="3.30.160.60:FF:000039">
    <property type="entry name" value="Zinc finger protein ZIC 1"/>
    <property type="match status" value="1"/>
</dbReference>
<dbReference type="SUPFAM" id="SSF57667">
    <property type="entry name" value="beta-beta-alpha zinc fingers"/>
    <property type="match status" value="1"/>
</dbReference>
<evidence type="ECO:0000256" key="2">
    <source>
        <dbReference type="ARBA" id="ARBA00010831"/>
    </source>
</evidence>
<keyword evidence="3" id="KW-0479">Metal-binding</keyword>
<evidence type="ECO:0000256" key="7">
    <source>
        <dbReference type="ARBA" id="ARBA00023242"/>
    </source>
</evidence>
<comment type="similarity">
    <text evidence="2">Belongs to the GLI C2H2-type zinc-finger protein family.</text>
</comment>